<dbReference type="Proteomes" id="UP000053748">
    <property type="component" value="Unassembled WGS sequence"/>
</dbReference>
<gene>
    <name evidence="1" type="ORF">AL544_006520</name>
</gene>
<organism evidence="1 2">
    <name type="scientific">Vibrio mimicus</name>
    <dbReference type="NCBI Taxonomy" id="674"/>
    <lineage>
        <taxon>Bacteria</taxon>
        <taxon>Pseudomonadati</taxon>
        <taxon>Pseudomonadota</taxon>
        <taxon>Gammaproteobacteria</taxon>
        <taxon>Vibrionales</taxon>
        <taxon>Vibrionaceae</taxon>
        <taxon>Vibrio</taxon>
    </lineage>
</organism>
<dbReference type="OrthoDB" id="5880132at2"/>
<reference evidence="1" key="1">
    <citation type="submission" date="2017-12" db="EMBL/GenBank/DDBJ databases">
        <title>FDA dAtabase for Regulatory Grade micrObial Sequences (FDA-ARGOS): Supporting development and validation of Infectious Disease Dx tests.</title>
        <authorList>
            <person name="Hoffmann M."/>
            <person name="Allard M."/>
            <person name="Evans P."/>
            <person name="Brown E."/>
            <person name="Tallon L.J."/>
            <person name="Sadzewicz L."/>
            <person name="Sengamalay N."/>
            <person name="Ott S."/>
            <person name="Godinez A."/>
            <person name="Nagaraj S."/>
            <person name="Vavikolanu K."/>
            <person name="Aluvathingal J."/>
            <person name="Nadendla S."/>
            <person name="Hobson J."/>
            <person name="Sichtig H."/>
        </authorList>
    </citation>
    <scope>NUCLEOTIDE SEQUENCE [LARGE SCALE GENOMIC DNA]</scope>
    <source>
        <strain evidence="1">FDAARGOS_113</strain>
    </source>
</reference>
<evidence type="ECO:0000313" key="1">
    <source>
        <dbReference type="EMBL" id="PNM64713.1"/>
    </source>
</evidence>
<dbReference type="AlphaFoldDB" id="A0A2J9VLR9"/>
<comment type="caution">
    <text evidence="1">The sequence shown here is derived from an EMBL/GenBank/DDBJ whole genome shotgun (WGS) entry which is preliminary data.</text>
</comment>
<dbReference type="InterPro" id="IPR038314">
    <property type="entry name" value="T6SS_sf"/>
</dbReference>
<dbReference type="EMBL" id="LOSJ02000001">
    <property type="protein sequence ID" value="PNM64713.1"/>
    <property type="molecule type" value="Genomic_DNA"/>
</dbReference>
<proteinExistence type="predicted"/>
<evidence type="ECO:0000313" key="2">
    <source>
        <dbReference type="Proteomes" id="UP000053748"/>
    </source>
</evidence>
<protein>
    <submittedName>
        <fullName evidence="1">Uncharacterized protein</fullName>
    </submittedName>
</protein>
<accession>A0A2J9VLR9</accession>
<sequence length="126" mass="14003">MGCVASVSVPNEQVLDARNQLKNYALVTCLIAIDPKSTLAEDLKYSKRAFSFMGNGGHMVVQNEETFDTEHDPYAKAASVLIDEAAHLLGYMKNGETSKSYGCFRAYQSKKFNDFIVSQDSYVTEK</sequence>
<keyword evidence="2" id="KW-1185">Reference proteome</keyword>
<dbReference type="Gene3D" id="1.20.120.1620">
    <property type="match status" value="1"/>
</dbReference>
<name>A0A2J9VLR9_VIBMI</name>